<gene>
    <name evidence="1" type="ORF">J2736_002985</name>
</gene>
<proteinExistence type="predicted"/>
<evidence type="ECO:0000313" key="2">
    <source>
        <dbReference type="Proteomes" id="UP001267290"/>
    </source>
</evidence>
<reference evidence="1 2" key="1">
    <citation type="submission" date="2023-07" db="EMBL/GenBank/DDBJ databases">
        <title>Sorghum-associated microbial communities from plants grown in Nebraska, USA.</title>
        <authorList>
            <person name="Schachtman D."/>
        </authorList>
    </citation>
    <scope>NUCLEOTIDE SEQUENCE [LARGE SCALE GENOMIC DNA]</scope>
    <source>
        <strain evidence="1 2">CC258</strain>
    </source>
</reference>
<accession>A0ABU1NXK2</accession>
<comment type="caution">
    <text evidence="1">The sequence shown here is derived from an EMBL/GenBank/DDBJ whole genome shotgun (WGS) entry which is preliminary data.</text>
</comment>
<name>A0ABU1NXK2_9BACL</name>
<dbReference type="Proteomes" id="UP001267290">
    <property type="component" value="Unassembled WGS sequence"/>
</dbReference>
<evidence type="ECO:0000313" key="1">
    <source>
        <dbReference type="EMBL" id="MDR6551796.1"/>
    </source>
</evidence>
<sequence>MKCVKNAKFRSLDIRSMQSLCDYNAVVFMERF</sequence>
<dbReference type="EMBL" id="JAVDSB010000004">
    <property type="protein sequence ID" value="MDR6551796.1"/>
    <property type="molecule type" value="Genomic_DNA"/>
</dbReference>
<organism evidence="1 2">
    <name type="scientific">Paenibacillus qinlingensis</name>
    <dbReference type="NCBI Taxonomy" id="1837343"/>
    <lineage>
        <taxon>Bacteria</taxon>
        <taxon>Bacillati</taxon>
        <taxon>Bacillota</taxon>
        <taxon>Bacilli</taxon>
        <taxon>Bacillales</taxon>
        <taxon>Paenibacillaceae</taxon>
        <taxon>Paenibacillus</taxon>
    </lineage>
</organism>
<keyword evidence="2" id="KW-1185">Reference proteome</keyword>
<protein>
    <submittedName>
        <fullName evidence="1">Uncharacterized protein</fullName>
    </submittedName>
</protein>